<keyword evidence="8" id="KW-0442">Lipid degradation</keyword>
<evidence type="ECO:0000256" key="1">
    <source>
        <dbReference type="ARBA" id="ARBA00003280"/>
    </source>
</evidence>
<proteinExistence type="inferred from homology"/>
<evidence type="ECO:0000256" key="13">
    <source>
        <dbReference type="ARBA" id="ARBA00030948"/>
    </source>
</evidence>
<dbReference type="KEGG" id="vqi:CCZ37_17940"/>
<evidence type="ECO:0000256" key="12">
    <source>
        <dbReference type="ARBA" id="ARBA00023186"/>
    </source>
</evidence>
<keyword evidence="10" id="KW-0443">Lipid metabolism</keyword>
<dbReference type="Proteomes" id="UP000215148">
    <property type="component" value="Chromosome 2"/>
</dbReference>
<evidence type="ECO:0000256" key="9">
    <source>
        <dbReference type="ARBA" id="ARBA00022989"/>
    </source>
</evidence>
<evidence type="ECO:0000256" key="2">
    <source>
        <dbReference type="ARBA" id="ARBA00004383"/>
    </source>
</evidence>
<dbReference type="GO" id="GO:0016042">
    <property type="term" value="P:lipid catabolic process"/>
    <property type="evidence" value="ECO:0007669"/>
    <property type="project" value="UniProtKB-KW"/>
</dbReference>
<comment type="function">
    <text evidence="1">May be involved in the folding of the extracellular lipase during its passage through the periplasm.</text>
</comment>
<dbReference type="AlphaFoldDB" id="A0A223N3C7"/>
<name>A0A223N3C7_9VIBR</name>
<evidence type="ECO:0000256" key="6">
    <source>
        <dbReference type="ARBA" id="ARBA00022519"/>
    </source>
</evidence>
<dbReference type="SUPFAM" id="SSF158855">
    <property type="entry name" value="Lipase chaperone-like"/>
    <property type="match status" value="1"/>
</dbReference>
<keyword evidence="11" id="KW-0472">Membrane</keyword>
<keyword evidence="6" id="KW-0997">Cell inner membrane</keyword>
<reference evidence="16 17" key="1">
    <citation type="submission" date="2017-08" db="EMBL/GenBank/DDBJ databases">
        <title>The Vibrio qinghaiensis sp.-Q67 is a luminous bacteria isolated firstly from Qinghai lake, Qinghai province, China, which has been proved to be very sensitive to detect environmental and food pollutants. Therefore, complete genome analysis of V. qinghaiensis sp.-Q67 highlights the potential application of this strain on detection of hazards in the contaminated environments.</title>
        <authorList>
            <person name="Gong L."/>
        </authorList>
    </citation>
    <scope>NUCLEOTIDE SEQUENCE [LARGE SCALE GENOMIC DNA]</scope>
    <source>
        <strain evidence="16 17">Q67</strain>
    </source>
</reference>
<evidence type="ECO:0000256" key="14">
    <source>
        <dbReference type="ARBA" id="ARBA00031542"/>
    </source>
</evidence>
<gene>
    <name evidence="16" type="ORF">CCZ37_17940</name>
</gene>
<keyword evidence="7" id="KW-0812">Transmembrane</keyword>
<comment type="subcellular location">
    <subcellularLocation>
        <location evidence="2">Cell inner membrane</location>
        <topology evidence="2">Single-pass membrane protein</topology>
        <orientation evidence="2">Periplasmic side</orientation>
    </subcellularLocation>
</comment>
<dbReference type="InterPro" id="IPR004961">
    <property type="entry name" value="Lipase_chaperone"/>
</dbReference>
<keyword evidence="12" id="KW-0143">Chaperone</keyword>
<keyword evidence="17" id="KW-1185">Reference proteome</keyword>
<protein>
    <recommendedName>
        <fullName evidence="4">Lipase chaperone</fullName>
    </recommendedName>
    <alternativeName>
        <fullName evidence="15">Lipase foldase</fullName>
    </alternativeName>
    <alternativeName>
        <fullName evidence="13">Lipase helper protein</fullName>
    </alternativeName>
    <alternativeName>
        <fullName evidence="14">Lipase modulator</fullName>
    </alternativeName>
</protein>
<evidence type="ECO:0000313" key="17">
    <source>
        <dbReference type="Proteomes" id="UP000215148"/>
    </source>
</evidence>
<keyword evidence="5" id="KW-1003">Cell membrane</keyword>
<dbReference type="GO" id="GO:0051082">
    <property type="term" value="F:unfolded protein binding"/>
    <property type="evidence" value="ECO:0007669"/>
    <property type="project" value="InterPro"/>
</dbReference>
<sequence length="286" mass="32704">MKKPALFGFIVIILGSIGAVLFLQKSVLPQSALQTSSQQDTQIDSASSLDLIHYFISTLGESSLAEVEQRIAQYAEQDEGIVIDPMLFEQFIQYKQALTSLEANSSIANLDLSTLAGINQQLLKIQSQFFNVDQQSMLFGEENALRNLALEKLRIKAQAVDSYDEQQQWQTLLAQQPEYIQRSERNVQLLPTLNASRHLSTQEQYLAWNELVGEKGAQRLTQLSEQREQFSQHLENYLQQRSAVLENTRLSQDEKSQQITQLRTQTFEAKQLKRVEALERLRDQLL</sequence>
<accession>A0A223N3C7</accession>
<evidence type="ECO:0000256" key="11">
    <source>
        <dbReference type="ARBA" id="ARBA00023136"/>
    </source>
</evidence>
<organism evidence="16 17">
    <name type="scientific">Vibrio qinghaiensis</name>
    <dbReference type="NCBI Taxonomy" id="2025808"/>
    <lineage>
        <taxon>Bacteria</taxon>
        <taxon>Pseudomonadati</taxon>
        <taxon>Pseudomonadota</taxon>
        <taxon>Gammaproteobacteria</taxon>
        <taxon>Vibrionales</taxon>
        <taxon>Vibrionaceae</taxon>
        <taxon>Vibrio</taxon>
    </lineage>
</organism>
<evidence type="ECO:0000256" key="4">
    <source>
        <dbReference type="ARBA" id="ARBA00019692"/>
    </source>
</evidence>
<evidence type="ECO:0000256" key="7">
    <source>
        <dbReference type="ARBA" id="ARBA00022692"/>
    </source>
</evidence>
<evidence type="ECO:0000256" key="15">
    <source>
        <dbReference type="ARBA" id="ARBA00033028"/>
    </source>
</evidence>
<evidence type="ECO:0000256" key="10">
    <source>
        <dbReference type="ARBA" id="ARBA00023098"/>
    </source>
</evidence>
<evidence type="ECO:0000256" key="5">
    <source>
        <dbReference type="ARBA" id="ARBA00022475"/>
    </source>
</evidence>
<evidence type="ECO:0000256" key="8">
    <source>
        <dbReference type="ARBA" id="ARBA00022963"/>
    </source>
</evidence>
<dbReference type="GO" id="GO:0006457">
    <property type="term" value="P:protein folding"/>
    <property type="evidence" value="ECO:0007669"/>
    <property type="project" value="InterPro"/>
</dbReference>
<dbReference type="GO" id="GO:0005886">
    <property type="term" value="C:plasma membrane"/>
    <property type="evidence" value="ECO:0007669"/>
    <property type="project" value="UniProtKB-SubCell"/>
</dbReference>
<dbReference type="Pfam" id="PF03280">
    <property type="entry name" value="Lipase_chap"/>
    <property type="match status" value="1"/>
</dbReference>
<dbReference type="EMBL" id="CP022742">
    <property type="protein sequence ID" value="ASU24327.1"/>
    <property type="molecule type" value="Genomic_DNA"/>
</dbReference>
<evidence type="ECO:0000256" key="3">
    <source>
        <dbReference type="ARBA" id="ARBA00010358"/>
    </source>
</evidence>
<comment type="similarity">
    <text evidence="3">Belongs to the lipase chaperone family.</text>
</comment>
<keyword evidence="9" id="KW-1133">Transmembrane helix</keyword>
<dbReference type="RefSeq" id="WP_094501878.1">
    <property type="nucleotide sequence ID" value="NZ_CAWNHI010000002.1"/>
</dbReference>
<evidence type="ECO:0000313" key="16">
    <source>
        <dbReference type="EMBL" id="ASU24327.1"/>
    </source>
</evidence>